<dbReference type="Pfam" id="PF23933">
    <property type="entry name" value="DUF7269"/>
    <property type="match status" value="1"/>
</dbReference>
<evidence type="ECO:0000256" key="2">
    <source>
        <dbReference type="SAM" id="Phobius"/>
    </source>
</evidence>
<keyword evidence="4" id="KW-1185">Reference proteome</keyword>
<organism evidence="3 4">
    <name type="scientific">Natrinema halophilum</name>
    <dbReference type="NCBI Taxonomy" id="1699371"/>
    <lineage>
        <taxon>Archaea</taxon>
        <taxon>Methanobacteriati</taxon>
        <taxon>Methanobacteriota</taxon>
        <taxon>Stenosarchaea group</taxon>
        <taxon>Halobacteria</taxon>
        <taxon>Halobacteriales</taxon>
        <taxon>Natrialbaceae</taxon>
        <taxon>Natrinema</taxon>
    </lineage>
</organism>
<accession>A0A7D5GTR3</accession>
<evidence type="ECO:0000256" key="1">
    <source>
        <dbReference type="SAM" id="MobiDB-lite"/>
    </source>
</evidence>
<feature type="compositionally biased region" description="Low complexity" evidence="1">
    <location>
        <begin position="221"/>
        <end position="235"/>
    </location>
</feature>
<feature type="region of interest" description="Disordered" evidence="1">
    <location>
        <begin position="221"/>
        <end position="244"/>
    </location>
</feature>
<reference evidence="3 4" key="1">
    <citation type="submission" date="2020-07" db="EMBL/GenBank/DDBJ databases">
        <authorList>
            <person name="Cui H."/>
        </authorList>
    </citation>
    <scope>NUCLEOTIDE SEQUENCE [LARGE SCALE GENOMIC DNA]</scope>
    <source>
        <strain evidence="3 4">YPL8</strain>
    </source>
</reference>
<keyword evidence="2" id="KW-1133">Transmembrane helix</keyword>
<evidence type="ECO:0000313" key="4">
    <source>
        <dbReference type="Proteomes" id="UP000509241"/>
    </source>
</evidence>
<sequence length="244" mass="25721">MSRTPSTAGLAIVTFLAAALLAVGTTLTLQPTVLLDAVPVLEALLIALDPSAVVLALILVLVLLAPTLGITGRLRSSSTTSLIGEADESATGRPRLDTEATADYPIVGDPFDRRIELARAYDDRPRSTREEARERLVESLRPIAATAYANRAGLTEPSAMAAIEAGTWTDDPRAAAFLGGDEGPSTPLWLWLVDLVSTADPFVRSLERTIDEIDRIQSTPAVATETTSTVTANAEPGTDAEVTS</sequence>
<gene>
    <name evidence="3" type="ORF">HYG82_11745</name>
</gene>
<dbReference type="GeneID" id="56033974"/>
<dbReference type="AlphaFoldDB" id="A0A7D5GTR3"/>
<dbReference type="Proteomes" id="UP000509241">
    <property type="component" value="Chromosome"/>
</dbReference>
<dbReference type="EMBL" id="CP058601">
    <property type="protein sequence ID" value="QLG49486.1"/>
    <property type="molecule type" value="Genomic_DNA"/>
</dbReference>
<dbReference type="RefSeq" id="WP_179261219.1">
    <property type="nucleotide sequence ID" value="NZ_CP058601.1"/>
</dbReference>
<dbReference type="InterPro" id="IPR055693">
    <property type="entry name" value="DUF7269"/>
</dbReference>
<protein>
    <submittedName>
        <fullName evidence="3">Uncharacterized protein</fullName>
    </submittedName>
</protein>
<feature type="transmembrane region" description="Helical" evidence="2">
    <location>
        <begin position="52"/>
        <end position="71"/>
    </location>
</feature>
<keyword evidence="2" id="KW-0812">Transmembrane</keyword>
<evidence type="ECO:0000313" key="3">
    <source>
        <dbReference type="EMBL" id="QLG49486.1"/>
    </source>
</evidence>
<dbReference type="KEGG" id="haly:HYG82_11745"/>
<name>A0A7D5GTR3_9EURY</name>
<dbReference type="OrthoDB" id="31512at2157"/>
<proteinExistence type="predicted"/>
<keyword evidence="2" id="KW-0472">Membrane</keyword>